<protein>
    <submittedName>
        <fullName evidence="2">Uncharacterized protein</fullName>
    </submittedName>
</protein>
<dbReference type="Proteomes" id="UP000554284">
    <property type="component" value="Unassembled WGS sequence"/>
</dbReference>
<evidence type="ECO:0000313" key="3">
    <source>
        <dbReference type="Proteomes" id="UP000554284"/>
    </source>
</evidence>
<comment type="caution">
    <text evidence="2">The sequence shown here is derived from an EMBL/GenBank/DDBJ whole genome shotgun (WGS) entry which is preliminary data.</text>
</comment>
<dbReference type="AlphaFoldDB" id="A0A7X6LSN4"/>
<reference evidence="2 3" key="1">
    <citation type="submission" date="2020-04" db="EMBL/GenBank/DDBJ databases">
        <title>MicrobeNet Type strains.</title>
        <authorList>
            <person name="Nicholson A.C."/>
        </authorList>
    </citation>
    <scope>NUCLEOTIDE SEQUENCE [LARGE SCALE GENOMIC DNA]</scope>
    <source>
        <strain evidence="2 3">ATCC 700355</strain>
    </source>
</reference>
<evidence type="ECO:0000313" key="2">
    <source>
        <dbReference type="EMBL" id="NKY69608.1"/>
    </source>
</evidence>
<dbReference type="RefSeq" id="WP_168686027.1">
    <property type="nucleotide sequence ID" value="NZ_JAAXPF010000013.1"/>
</dbReference>
<dbReference type="Proteomes" id="UP001549139">
    <property type="component" value="Unassembled WGS sequence"/>
</dbReference>
<dbReference type="EMBL" id="JBEPNZ010000002">
    <property type="protein sequence ID" value="MET3945304.1"/>
    <property type="molecule type" value="Genomic_DNA"/>
</dbReference>
<evidence type="ECO:0000313" key="4">
    <source>
        <dbReference type="Proteomes" id="UP001549139"/>
    </source>
</evidence>
<keyword evidence="4" id="KW-1185">Reference proteome</keyword>
<organism evidence="2 3">
    <name type="scientific">Corynebacterium mucifaciens</name>
    <dbReference type="NCBI Taxonomy" id="57171"/>
    <lineage>
        <taxon>Bacteria</taxon>
        <taxon>Bacillati</taxon>
        <taxon>Actinomycetota</taxon>
        <taxon>Actinomycetes</taxon>
        <taxon>Mycobacteriales</taxon>
        <taxon>Corynebacteriaceae</taxon>
        <taxon>Corynebacterium</taxon>
    </lineage>
</organism>
<gene>
    <name evidence="2" type="ORF">HF989_09595</name>
    <name evidence="1" type="ORF">JOF50_002167</name>
</gene>
<dbReference type="EMBL" id="JAAXPF010000013">
    <property type="protein sequence ID" value="NKY69608.1"/>
    <property type="molecule type" value="Genomic_DNA"/>
</dbReference>
<sequence length="103" mass="11562">MPLTPQQREEYEQQFRVVRFRLSVDEADEFCKRLAAAGLSIQDALASFVRGWVATDQEVRDMIARTAHLGGPETAGDMIGRSLKGVLRGDYPTGSPIYMEEEK</sequence>
<proteinExistence type="predicted"/>
<evidence type="ECO:0000313" key="1">
    <source>
        <dbReference type="EMBL" id="MET3945304.1"/>
    </source>
</evidence>
<name>A0A7X6LSN4_9CORY</name>
<reference evidence="1 4" key="2">
    <citation type="submission" date="2024-06" db="EMBL/GenBank/DDBJ databases">
        <title>Sequencing the genomes of 1000 actinobacteria strains.</title>
        <authorList>
            <person name="Klenk H.-P."/>
        </authorList>
    </citation>
    <scope>NUCLEOTIDE SEQUENCE [LARGE SCALE GENOMIC DNA]</scope>
    <source>
        <strain evidence="1 4">DSM 44265</strain>
    </source>
</reference>
<accession>A0A7X6LSN4</accession>